<name>A0A1I3QD40_9FLAO</name>
<keyword evidence="1" id="KW-1133">Transmembrane helix</keyword>
<protein>
    <submittedName>
        <fullName evidence="3">VanZ like family protein</fullName>
    </submittedName>
</protein>
<evidence type="ECO:0000313" key="3">
    <source>
        <dbReference type="EMBL" id="SFJ31442.1"/>
    </source>
</evidence>
<feature type="transmembrane region" description="Helical" evidence="1">
    <location>
        <begin position="41"/>
        <end position="60"/>
    </location>
</feature>
<keyword evidence="1" id="KW-0472">Membrane</keyword>
<feature type="domain" description="VanZ-like" evidence="2">
    <location>
        <begin position="40"/>
        <end position="121"/>
    </location>
</feature>
<dbReference type="NCBIfam" id="NF037970">
    <property type="entry name" value="vanZ_1"/>
    <property type="match status" value="1"/>
</dbReference>
<feature type="transmembrane region" description="Helical" evidence="1">
    <location>
        <begin position="104"/>
        <end position="122"/>
    </location>
</feature>
<dbReference type="Proteomes" id="UP000243887">
    <property type="component" value="Unassembled WGS sequence"/>
</dbReference>
<keyword evidence="1" id="KW-0812">Transmembrane</keyword>
<dbReference type="RefSeq" id="WP_090678631.1">
    <property type="nucleotide sequence ID" value="NZ_FORU01000005.1"/>
</dbReference>
<dbReference type="AlphaFoldDB" id="A0A1I3QD40"/>
<evidence type="ECO:0000259" key="2">
    <source>
        <dbReference type="Pfam" id="PF04892"/>
    </source>
</evidence>
<dbReference type="STRING" id="1150112.SAMN04487893_105151"/>
<dbReference type="EMBL" id="FORU01000005">
    <property type="protein sequence ID" value="SFJ31442.1"/>
    <property type="molecule type" value="Genomic_DNA"/>
</dbReference>
<organism evidence="3 4">
    <name type="scientific">Myroides guanonis</name>
    <dbReference type="NCBI Taxonomy" id="1150112"/>
    <lineage>
        <taxon>Bacteria</taxon>
        <taxon>Pseudomonadati</taxon>
        <taxon>Bacteroidota</taxon>
        <taxon>Flavobacteriia</taxon>
        <taxon>Flavobacteriales</taxon>
        <taxon>Flavobacteriaceae</taxon>
        <taxon>Myroides</taxon>
    </lineage>
</organism>
<gene>
    <name evidence="3" type="ORF">SAMN04487893_105151</name>
</gene>
<reference evidence="4" key="1">
    <citation type="submission" date="2016-10" db="EMBL/GenBank/DDBJ databases">
        <authorList>
            <person name="Varghese N."/>
            <person name="Submissions S."/>
        </authorList>
    </citation>
    <scope>NUCLEOTIDE SEQUENCE [LARGE SCALE GENOMIC DNA]</scope>
    <source>
        <strain evidence="4">DSM 26542</strain>
    </source>
</reference>
<accession>A0A1I3QD40</accession>
<dbReference type="PANTHER" id="PTHR28008:SF1">
    <property type="entry name" value="DOMAIN PROTEIN, PUTATIVE (AFU_ORTHOLOGUE AFUA_3G10980)-RELATED"/>
    <property type="match status" value="1"/>
</dbReference>
<feature type="transmembrane region" description="Helical" evidence="1">
    <location>
        <begin position="72"/>
        <end position="92"/>
    </location>
</feature>
<dbReference type="PANTHER" id="PTHR28008">
    <property type="entry name" value="DOMAIN PROTEIN, PUTATIVE (AFU_ORTHOLOGUE AFUA_3G10980)-RELATED"/>
    <property type="match status" value="1"/>
</dbReference>
<evidence type="ECO:0000313" key="4">
    <source>
        <dbReference type="Proteomes" id="UP000243887"/>
    </source>
</evidence>
<evidence type="ECO:0000256" key="1">
    <source>
        <dbReference type="SAM" id="Phobius"/>
    </source>
</evidence>
<proteinExistence type="predicted"/>
<dbReference type="OrthoDB" id="5472246at2"/>
<sequence>MERNTLFWLAVFWSLFVGIVCLIDGSAIPKTPMFVIPNKDKIAHFVFYFVFSCLWFFYLIKLNDGKGRIKKALIVFMTACFMGGLVEILQFLLTVSRSAEWTDVIANCSGSLIGLLLCLLITQIKK</sequence>
<dbReference type="Pfam" id="PF04892">
    <property type="entry name" value="VanZ"/>
    <property type="match status" value="1"/>
</dbReference>
<dbReference type="InterPro" id="IPR006976">
    <property type="entry name" value="VanZ-like"/>
</dbReference>
<keyword evidence="4" id="KW-1185">Reference proteome</keyword>